<keyword evidence="1" id="KW-0732">Signal</keyword>
<comment type="caution">
    <text evidence="2">The sequence shown here is derived from an EMBL/GenBank/DDBJ whole genome shotgun (WGS) entry which is preliminary data.</text>
</comment>
<gene>
    <name evidence="2" type="ORF">C7451_101417</name>
</gene>
<evidence type="ECO:0008006" key="4">
    <source>
        <dbReference type="Google" id="ProtNLM"/>
    </source>
</evidence>
<proteinExistence type="predicted"/>
<dbReference type="OrthoDB" id="7451042at2"/>
<reference evidence="2 3" key="1">
    <citation type="submission" date="2018-05" db="EMBL/GenBank/DDBJ databases">
        <title>Genomic Encyclopedia of Type Strains, Phase IV (KMG-IV): sequencing the most valuable type-strain genomes for metagenomic binning, comparative biology and taxonomic classification.</title>
        <authorList>
            <person name="Goeker M."/>
        </authorList>
    </citation>
    <scope>NUCLEOTIDE SEQUENCE [LARGE SCALE GENOMIC DNA]</scope>
    <source>
        <strain evidence="2 3">DSM 3183</strain>
    </source>
</reference>
<keyword evidence="3" id="KW-1185">Reference proteome</keyword>
<dbReference type="Proteomes" id="UP000248014">
    <property type="component" value="Unassembled WGS sequence"/>
</dbReference>
<accession>A0A2V3VC22</accession>
<dbReference type="AlphaFoldDB" id="A0A2V3VC22"/>
<dbReference type="RefSeq" id="WP_146215269.1">
    <property type="nucleotide sequence ID" value="NZ_QJJM01000001.1"/>
</dbReference>
<evidence type="ECO:0000313" key="2">
    <source>
        <dbReference type="EMBL" id="PXW79352.1"/>
    </source>
</evidence>
<organism evidence="2 3">
    <name type="scientific">Blastomonas natatoria</name>
    <dbReference type="NCBI Taxonomy" id="34015"/>
    <lineage>
        <taxon>Bacteria</taxon>
        <taxon>Pseudomonadati</taxon>
        <taxon>Pseudomonadota</taxon>
        <taxon>Alphaproteobacteria</taxon>
        <taxon>Sphingomonadales</taxon>
        <taxon>Sphingomonadaceae</taxon>
        <taxon>Blastomonas</taxon>
    </lineage>
</organism>
<feature type="chain" id="PRO_5016112012" description="DUF3108 domain-containing protein" evidence="1">
    <location>
        <begin position="23"/>
        <end position="98"/>
    </location>
</feature>
<evidence type="ECO:0000256" key="1">
    <source>
        <dbReference type="SAM" id="SignalP"/>
    </source>
</evidence>
<dbReference type="EMBL" id="QJJM01000001">
    <property type="protein sequence ID" value="PXW79352.1"/>
    <property type="molecule type" value="Genomic_DNA"/>
</dbReference>
<protein>
    <recommendedName>
        <fullName evidence="4">DUF3108 domain-containing protein</fullName>
    </recommendedName>
</protein>
<sequence>MKKLGLLALPLTLLALPAAAHAAEPEEVTFEHDGDRYVYTVKRVGDLRIIDGTETRSGKRFTLRVSNKRVTGTVGDSKVRFSRSAITPLADTETTSDR</sequence>
<feature type="signal peptide" evidence="1">
    <location>
        <begin position="1"/>
        <end position="22"/>
    </location>
</feature>
<evidence type="ECO:0000313" key="3">
    <source>
        <dbReference type="Proteomes" id="UP000248014"/>
    </source>
</evidence>
<name>A0A2V3VC22_9SPHN</name>